<dbReference type="AlphaFoldDB" id="A0AAV5J1W2"/>
<dbReference type="GO" id="GO:0004523">
    <property type="term" value="F:RNA-DNA hybrid ribonuclease activity"/>
    <property type="evidence" value="ECO:0007669"/>
    <property type="project" value="InterPro"/>
</dbReference>
<dbReference type="InterPro" id="IPR012337">
    <property type="entry name" value="RNaseH-like_sf"/>
</dbReference>
<dbReference type="InterPro" id="IPR036397">
    <property type="entry name" value="RNaseH_sf"/>
</dbReference>
<sequence>MSSMDEHKDAFYVVQKGGIIGVYKTLSDFREEAGSSAQSPKITVYKGYGLPKETEEYLASRGLKNSTYSISADDANEYMFGKVVPCLPQEMVGSDLVFTGPQTKRIKLDNFVETQTVFSNRQSCFLEFDGASKGNPGLAGAGAVLRSEDGKKVYRLREGVGIATNNVAEYRAVILGMKYALKTGFKHIHVRGDSMLVCMQIEDKWKIKSQNLADLYKEARELKDKFLSFQISHVKREFNSEADALANEAIKLRSGQVEVDGITT</sequence>
<dbReference type="Pfam" id="PF13456">
    <property type="entry name" value="RVT_3"/>
    <property type="match status" value="1"/>
</dbReference>
<reference evidence="2 3" key="1">
    <citation type="journal article" date="2021" name="Commun. Biol.">
        <title>The genome of Shorea leprosula (Dipterocarpaceae) highlights the ecological relevance of drought in aseasonal tropical rainforests.</title>
        <authorList>
            <person name="Ng K.K.S."/>
            <person name="Kobayashi M.J."/>
            <person name="Fawcett J.A."/>
            <person name="Hatakeyama M."/>
            <person name="Paape T."/>
            <person name="Ng C.H."/>
            <person name="Ang C.C."/>
            <person name="Tnah L.H."/>
            <person name="Lee C.T."/>
            <person name="Nishiyama T."/>
            <person name="Sese J."/>
            <person name="O'Brien M.J."/>
            <person name="Copetti D."/>
            <person name="Mohd Noor M.I."/>
            <person name="Ong R.C."/>
            <person name="Putra M."/>
            <person name="Sireger I.Z."/>
            <person name="Indrioko S."/>
            <person name="Kosugi Y."/>
            <person name="Izuno A."/>
            <person name="Isagi Y."/>
            <person name="Lee S.L."/>
            <person name="Shimizu K.K."/>
        </authorList>
    </citation>
    <scope>NUCLEOTIDE SEQUENCE [LARGE SCALE GENOMIC DNA]</scope>
    <source>
        <strain evidence="2">214</strain>
    </source>
</reference>
<dbReference type="PANTHER" id="PTHR46387">
    <property type="entry name" value="POLYNUCLEOTIDYL TRANSFERASE, RIBONUCLEASE H-LIKE SUPERFAMILY PROTEIN"/>
    <property type="match status" value="1"/>
</dbReference>
<dbReference type="GO" id="GO:0003676">
    <property type="term" value="F:nucleic acid binding"/>
    <property type="evidence" value="ECO:0007669"/>
    <property type="project" value="InterPro"/>
</dbReference>
<protein>
    <recommendedName>
        <fullName evidence="1">RNase H type-1 domain-containing protein</fullName>
    </recommendedName>
</protein>
<proteinExistence type="predicted"/>
<name>A0AAV5J1W2_9ROSI</name>
<dbReference type="FunFam" id="3.30.420.10:FF:000076">
    <property type="entry name" value="RBR-type E3 ubiquitin transferase"/>
    <property type="match status" value="1"/>
</dbReference>
<comment type="caution">
    <text evidence="2">The sequence shown here is derived from an EMBL/GenBank/DDBJ whole genome shotgun (WGS) entry which is preliminary data.</text>
</comment>
<organism evidence="2 3">
    <name type="scientific">Rubroshorea leprosula</name>
    <dbReference type="NCBI Taxonomy" id="152421"/>
    <lineage>
        <taxon>Eukaryota</taxon>
        <taxon>Viridiplantae</taxon>
        <taxon>Streptophyta</taxon>
        <taxon>Embryophyta</taxon>
        <taxon>Tracheophyta</taxon>
        <taxon>Spermatophyta</taxon>
        <taxon>Magnoliopsida</taxon>
        <taxon>eudicotyledons</taxon>
        <taxon>Gunneridae</taxon>
        <taxon>Pentapetalae</taxon>
        <taxon>rosids</taxon>
        <taxon>malvids</taxon>
        <taxon>Malvales</taxon>
        <taxon>Dipterocarpaceae</taxon>
        <taxon>Rubroshorea</taxon>
    </lineage>
</organism>
<dbReference type="EMBL" id="BPVZ01000029">
    <property type="protein sequence ID" value="GKV08584.1"/>
    <property type="molecule type" value="Genomic_DNA"/>
</dbReference>
<dbReference type="PROSITE" id="PS50879">
    <property type="entry name" value="RNASE_H_1"/>
    <property type="match status" value="1"/>
</dbReference>
<keyword evidence="3" id="KW-1185">Reference proteome</keyword>
<dbReference type="Gene3D" id="3.30.420.10">
    <property type="entry name" value="Ribonuclease H-like superfamily/Ribonuclease H"/>
    <property type="match status" value="1"/>
</dbReference>
<gene>
    <name evidence="2" type="ORF">SLEP1_g20197</name>
</gene>
<dbReference type="InterPro" id="IPR002156">
    <property type="entry name" value="RNaseH_domain"/>
</dbReference>
<dbReference type="Proteomes" id="UP001054252">
    <property type="component" value="Unassembled WGS sequence"/>
</dbReference>
<accession>A0AAV5J1W2</accession>
<evidence type="ECO:0000313" key="3">
    <source>
        <dbReference type="Proteomes" id="UP001054252"/>
    </source>
</evidence>
<feature type="domain" description="RNase H type-1" evidence="1">
    <location>
        <begin position="120"/>
        <end position="251"/>
    </location>
</feature>
<dbReference type="CDD" id="cd09279">
    <property type="entry name" value="RNase_HI_like"/>
    <property type="match status" value="1"/>
</dbReference>
<evidence type="ECO:0000259" key="1">
    <source>
        <dbReference type="PROSITE" id="PS50879"/>
    </source>
</evidence>
<evidence type="ECO:0000313" key="2">
    <source>
        <dbReference type="EMBL" id="GKV08584.1"/>
    </source>
</evidence>
<dbReference type="PANTHER" id="PTHR46387:SF40">
    <property type="entry name" value="POLYNUCLEOTIDYL TRANSFERASE, RIBONUCLEASE H-LIKE SUPERFAMILY PROTEIN"/>
    <property type="match status" value="1"/>
</dbReference>
<dbReference type="SUPFAM" id="SSF53098">
    <property type="entry name" value="Ribonuclease H-like"/>
    <property type="match status" value="1"/>
</dbReference>